<gene>
    <name evidence="9" type="ORF">SAMN04488109_6160</name>
</gene>
<evidence type="ECO:0000259" key="7">
    <source>
        <dbReference type="Pfam" id="PF01028"/>
    </source>
</evidence>
<dbReference type="RefSeq" id="WP_073142256.1">
    <property type="nucleotide sequence ID" value="NZ_FQWQ01000005.1"/>
</dbReference>
<dbReference type="InterPro" id="IPR035447">
    <property type="entry name" value="DNA_topo_I_N_sf"/>
</dbReference>
<dbReference type="InterPro" id="IPR001631">
    <property type="entry name" value="TopoI"/>
</dbReference>
<evidence type="ECO:0000256" key="3">
    <source>
        <dbReference type="ARBA" id="ARBA00012891"/>
    </source>
</evidence>
<dbReference type="EMBL" id="FQWQ01000005">
    <property type="protein sequence ID" value="SHH92744.1"/>
    <property type="molecule type" value="Genomic_DNA"/>
</dbReference>
<evidence type="ECO:0000256" key="4">
    <source>
        <dbReference type="ARBA" id="ARBA00023029"/>
    </source>
</evidence>
<evidence type="ECO:0000259" key="8">
    <source>
        <dbReference type="Pfam" id="PF21338"/>
    </source>
</evidence>
<keyword evidence="4" id="KW-0799">Topoisomerase</keyword>
<dbReference type="STRING" id="947013.SAMN04488109_6160"/>
<dbReference type="Proteomes" id="UP000184212">
    <property type="component" value="Unassembled WGS sequence"/>
</dbReference>
<comment type="catalytic activity">
    <reaction evidence="1">
        <text>ATP-independent breakage of single-stranded DNA, followed by passage and rejoining.</text>
        <dbReference type="EC" id="5.6.2.1"/>
    </reaction>
</comment>
<accession>A0A1M5WZY5</accession>
<sequence length="361" mass="41187">MLQVVPIAITRTESIKMHRDYKRAAAVASLRYVSDTLPGIRRQKKGTGFSYLQDARPVRDKDTLQRIRKLAIPPAWTKVWICAQENGHIQATGYDVRGRKQYKYHAQWSTVRSQTKFHRLLEFGKGLPALRQRIERDICVSSLTKEKVLATVVSLMERTFIRVGNNEYEKLYGSYGLTTLKDDHVNISGATLKFSFKGKKGIFHSITLKSKRLARIVKACRDIPGKELFQYMNDEGIRCTIDSGMINNYIKEASGNDFSAKDFRTWAGTLAMLNSFKSLGEALTPAETRRNVLLALDEVSAKLGNTRTVCRKYYVHPQIIALYEDHGLQKYLSQLEDIEACDGLMDLTPDEKVLMRILRKV</sequence>
<dbReference type="AlphaFoldDB" id="A0A1M5WZY5"/>
<evidence type="ECO:0000256" key="6">
    <source>
        <dbReference type="ARBA" id="ARBA00023235"/>
    </source>
</evidence>
<dbReference type="InterPro" id="IPR049331">
    <property type="entry name" value="Top1B_N_bact"/>
</dbReference>
<dbReference type="InterPro" id="IPR014711">
    <property type="entry name" value="TopoI_cat_a-hlx-sub_euk"/>
</dbReference>
<feature type="domain" description="DNA topoisomerase IB N-terminal" evidence="8">
    <location>
        <begin position="48"/>
        <end position="95"/>
    </location>
</feature>
<dbReference type="PRINTS" id="PR00416">
    <property type="entry name" value="EUTPISMRASEI"/>
</dbReference>
<dbReference type="Pfam" id="PF21338">
    <property type="entry name" value="Top1B_N_bact"/>
    <property type="match status" value="1"/>
</dbReference>
<keyword evidence="6 9" id="KW-0413">Isomerase</keyword>
<dbReference type="GO" id="GO:0003917">
    <property type="term" value="F:DNA topoisomerase type I (single strand cut, ATP-independent) activity"/>
    <property type="evidence" value="ECO:0007669"/>
    <property type="project" value="UniProtKB-EC"/>
</dbReference>
<dbReference type="OrthoDB" id="9778962at2"/>
<dbReference type="GO" id="GO:0003677">
    <property type="term" value="F:DNA binding"/>
    <property type="evidence" value="ECO:0007669"/>
    <property type="project" value="UniProtKB-KW"/>
</dbReference>
<dbReference type="GO" id="GO:0006265">
    <property type="term" value="P:DNA topological change"/>
    <property type="evidence" value="ECO:0007669"/>
    <property type="project" value="InterPro"/>
</dbReference>
<reference evidence="9 10" key="1">
    <citation type="submission" date="2016-11" db="EMBL/GenBank/DDBJ databases">
        <authorList>
            <person name="Jaros S."/>
            <person name="Januszkiewicz K."/>
            <person name="Wedrychowicz H."/>
        </authorList>
    </citation>
    <scope>NUCLEOTIDE SEQUENCE [LARGE SCALE GENOMIC DNA]</scope>
    <source>
        <strain evidence="9 10">DSM 24574</strain>
    </source>
</reference>
<evidence type="ECO:0000256" key="2">
    <source>
        <dbReference type="ARBA" id="ARBA00006645"/>
    </source>
</evidence>
<comment type="similarity">
    <text evidence="2">Belongs to the type IB topoisomerase family.</text>
</comment>
<proteinExistence type="inferred from homology"/>
<dbReference type="Gene3D" id="3.90.15.10">
    <property type="entry name" value="Topoisomerase I, Chain A, domain 3"/>
    <property type="match status" value="1"/>
</dbReference>
<dbReference type="Gene3D" id="1.10.132.120">
    <property type="match status" value="1"/>
</dbReference>
<keyword evidence="10" id="KW-1185">Reference proteome</keyword>
<feature type="domain" description="DNA topoisomerase I catalytic core eukaryotic-type" evidence="7">
    <location>
        <begin position="110"/>
        <end position="325"/>
    </location>
</feature>
<evidence type="ECO:0000313" key="9">
    <source>
        <dbReference type="EMBL" id="SHH92744.1"/>
    </source>
</evidence>
<protein>
    <recommendedName>
        <fullName evidence="3">DNA topoisomerase</fullName>
        <ecNumber evidence="3">5.6.2.1</ecNumber>
    </recommendedName>
</protein>
<dbReference type="InterPro" id="IPR013500">
    <property type="entry name" value="TopoI_cat_euk"/>
</dbReference>
<dbReference type="SUPFAM" id="SSF56349">
    <property type="entry name" value="DNA breaking-rejoining enzymes"/>
    <property type="match status" value="1"/>
</dbReference>
<evidence type="ECO:0000256" key="5">
    <source>
        <dbReference type="ARBA" id="ARBA00023125"/>
    </source>
</evidence>
<dbReference type="InterPro" id="IPR011010">
    <property type="entry name" value="DNA_brk_join_enz"/>
</dbReference>
<dbReference type="EC" id="5.6.2.1" evidence="3"/>
<organism evidence="9 10">
    <name type="scientific">Chryseolinea serpens</name>
    <dbReference type="NCBI Taxonomy" id="947013"/>
    <lineage>
        <taxon>Bacteria</taxon>
        <taxon>Pseudomonadati</taxon>
        <taxon>Bacteroidota</taxon>
        <taxon>Cytophagia</taxon>
        <taxon>Cytophagales</taxon>
        <taxon>Fulvivirgaceae</taxon>
        <taxon>Chryseolinea</taxon>
    </lineage>
</organism>
<dbReference type="SUPFAM" id="SSF55869">
    <property type="entry name" value="DNA topoisomerase I domain"/>
    <property type="match status" value="1"/>
</dbReference>
<dbReference type="Gene3D" id="3.30.66.10">
    <property type="entry name" value="DNA topoisomerase I domain"/>
    <property type="match status" value="1"/>
</dbReference>
<dbReference type="Pfam" id="PF01028">
    <property type="entry name" value="Topoisom_I"/>
    <property type="match status" value="1"/>
</dbReference>
<keyword evidence="5" id="KW-0238">DNA-binding</keyword>
<name>A0A1M5WZY5_9BACT</name>
<evidence type="ECO:0000256" key="1">
    <source>
        <dbReference type="ARBA" id="ARBA00000213"/>
    </source>
</evidence>
<dbReference type="PROSITE" id="PS52038">
    <property type="entry name" value="TOPO_IB_2"/>
    <property type="match status" value="1"/>
</dbReference>
<evidence type="ECO:0000313" key="10">
    <source>
        <dbReference type="Proteomes" id="UP000184212"/>
    </source>
</evidence>